<feature type="domain" description="Fibronectin type-III" evidence="2">
    <location>
        <begin position="646"/>
        <end position="741"/>
    </location>
</feature>
<dbReference type="SUPFAM" id="SSF49265">
    <property type="entry name" value="Fibronectin type III"/>
    <property type="match status" value="4"/>
</dbReference>
<sequence length="754" mass="81422">MKRIKHIINLTIYILTILLSIAGCEKDTEPSLLPPSVYTGESSDITRFEAELWGTVTPHPKAADIQENKVSFIYSNHSPNLLENVKTVDAVKAGTNEYNVHLTELEAGKTYYYCIVTDCGKTSIKGEIKKFNTISTEAPSLEVSTNGNTEYAISLTGNVTDDGGATIDKQGFVYKLYSEGIEAPTTENGTNVPGNTGVGKDFYAELTELQPETTYIIRAYATNSASHTGYSEAIQVTTGKLLKPTVNTGEATDLTAQTVLFHGTIVSDNGYEISECGFCYSSESQSPTIDHPYVKVESITKEFSAKVEKLESTKTYYFRAYARNEKGIAYGEVKQCTMPEVQSLTVTAPVVTDIMIETAHVTASVHVPEGSSVFEKGVCYSPTVLEPTTNETTKADPSSGTDIALSLDELQEGTLYNVRAYAISRDGTFYSSTTQFTTIQTQKPEITAPEVSNITTTSASLSSHITSDGGASVETKGICYSQNSQNPTIDNSAVDDTSEGNNIQIELDDLEEGMTYYTRAYARNKNGISYSNTTSFKTTAHYKPVLSGLTAITINDDNATMQATLTDDGGLAVTECGFCWSENSSEPDIDHDSKVKAKTSSGTFEAKLTGLKYSTEYHIRAYAINEKGISYSGYLKITTKSSTVPTLGTLTTSNITPSTVDVAATVTADGGAEITERGFCYSIDSTPDADHSKKVVVTGGNAMSTVLNELSAYTHYKIRAYARNKNGVGYSNTVGITTKKKDPGIDDSAFPDKQ</sequence>
<dbReference type="InterPro" id="IPR003961">
    <property type="entry name" value="FN3_dom"/>
</dbReference>
<keyword evidence="4" id="KW-1185">Reference proteome</keyword>
<dbReference type="Gene3D" id="2.60.40.10">
    <property type="entry name" value="Immunoglobulins"/>
    <property type="match status" value="4"/>
</dbReference>
<dbReference type="AlphaFoldDB" id="A0A926IRP4"/>
<dbReference type="PROSITE" id="PS50853">
    <property type="entry name" value="FN3"/>
    <property type="match status" value="5"/>
</dbReference>
<feature type="domain" description="Fibronectin type-III" evidence="2">
    <location>
        <begin position="345"/>
        <end position="444"/>
    </location>
</feature>
<dbReference type="PANTHER" id="PTHR13817:SF73">
    <property type="entry name" value="FIBRONECTIN TYPE-III DOMAIN-CONTAINING PROTEIN"/>
    <property type="match status" value="1"/>
</dbReference>
<keyword evidence="1" id="KW-0677">Repeat</keyword>
<dbReference type="PANTHER" id="PTHR13817">
    <property type="entry name" value="TITIN"/>
    <property type="match status" value="1"/>
</dbReference>
<dbReference type="SMART" id="SM00060">
    <property type="entry name" value="FN3"/>
    <property type="match status" value="6"/>
</dbReference>
<evidence type="ECO:0000313" key="3">
    <source>
        <dbReference type="EMBL" id="MBC8594750.1"/>
    </source>
</evidence>
<accession>A0A926IRP4</accession>
<evidence type="ECO:0000256" key="1">
    <source>
        <dbReference type="ARBA" id="ARBA00022737"/>
    </source>
</evidence>
<comment type="caution">
    <text evidence="3">The sequence shown here is derived from an EMBL/GenBank/DDBJ whole genome shotgun (WGS) entry which is preliminary data.</text>
</comment>
<name>A0A926IRP4_9BACT</name>
<dbReference type="InterPro" id="IPR013783">
    <property type="entry name" value="Ig-like_fold"/>
</dbReference>
<dbReference type="InterPro" id="IPR050964">
    <property type="entry name" value="Striated_Muscle_Regulatory"/>
</dbReference>
<dbReference type="EMBL" id="JACRTF010000001">
    <property type="protein sequence ID" value="MBC8594750.1"/>
    <property type="molecule type" value="Genomic_DNA"/>
</dbReference>
<dbReference type="Proteomes" id="UP000651085">
    <property type="component" value="Unassembled WGS sequence"/>
</dbReference>
<feature type="domain" description="Fibronectin type-III" evidence="2">
    <location>
        <begin position="445"/>
        <end position="542"/>
    </location>
</feature>
<dbReference type="InterPro" id="IPR036116">
    <property type="entry name" value="FN3_sf"/>
</dbReference>
<dbReference type="PROSITE" id="PS51257">
    <property type="entry name" value="PROKAR_LIPOPROTEIN"/>
    <property type="match status" value="1"/>
</dbReference>
<proteinExistence type="predicted"/>
<protein>
    <submittedName>
        <fullName evidence="3">Fibronectin type III domain-containing protein</fullName>
    </submittedName>
</protein>
<feature type="domain" description="Fibronectin type-III" evidence="2">
    <location>
        <begin position="545"/>
        <end position="642"/>
    </location>
</feature>
<organism evidence="3 4">
    <name type="scientific">Jilunia laotingensis</name>
    <dbReference type="NCBI Taxonomy" id="2763675"/>
    <lineage>
        <taxon>Bacteria</taxon>
        <taxon>Pseudomonadati</taxon>
        <taxon>Bacteroidota</taxon>
        <taxon>Bacteroidia</taxon>
        <taxon>Bacteroidales</taxon>
        <taxon>Bacteroidaceae</taxon>
        <taxon>Jilunia</taxon>
    </lineage>
</organism>
<feature type="domain" description="Fibronectin type-III" evidence="2">
    <location>
        <begin position="138"/>
        <end position="241"/>
    </location>
</feature>
<reference evidence="3" key="1">
    <citation type="submission" date="2020-08" db="EMBL/GenBank/DDBJ databases">
        <title>Genome public.</title>
        <authorList>
            <person name="Liu C."/>
            <person name="Sun Q."/>
        </authorList>
    </citation>
    <scope>NUCLEOTIDE SEQUENCE</scope>
    <source>
        <strain evidence="3">N12</strain>
    </source>
</reference>
<dbReference type="RefSeq" id="WP_262435840.1">
    <property type="nucleotide sequence ID" value="NZ_JACRTF010000001.1"/>
</dbReference>
<evidence type="ECO:0000259" key="2">
    <source>
        <dbReference type="PROSITE" id="PS50853"/>
    </source>
</evidence>
<gene>
    <name evidence="3" type="ORF">H8744_16190</name>
</gene>
<evidence type="ECO:0000313" key="4">
    <source>
        <dbReference type="Proteomes" id="UP000651085"/>
    </source>
</evidence>
<dbReference type="CDD" id="cd00063">
    <property type="entry name" value="FN3"/>
    <property type="match status" value="1"/>
</dbReference>